<evidence type="ECO:0000313" key="3">
    <source>
        <dbReference type="Proteomes" id="UP000584642"/>
    </source>
</evidence>
<keyword evidence="3" id="KW-1185">Reference proteome</keyword>
<evidence type="ECO:0000313" key="2">
    <source>
        <dbReference type="EMBL" id="NYZ18780.1"/>
    </source>
</evidence>
<comment type="caution">
    <text evidence="2">The sequence shown here is derived from an EMBL/GenBank/DDBJ whole genome shotgun (WGS) entry which is preliminary data.</text>
</comment>
<dbReference type="RefSeq" id="WP_180280496.1">
    <property type="nucleotide sequence ID" value="NZ_JABFDB010000001.1"/>
</dbReference>
<protein>
    <submittedName>
        <fullName evidence="2">Uncharacterized protein</fullName>
    </submittedName>
</protein>
<accession>A0ABX2T3A1</accession>
<gene>
    <name evidence="2" type="ORF">HND93_03580</name>
</gene>
<sequence>MINLNTVLSQKDQVGLLAFAAISRGKLTPGKETVLEIEGIGEIAVFADPVSDKSIGKISVGFTLHPEDATLILGWSPDLVLTFDPVTKAIYRGKGMTMFMISSPLVPDISRRVSFIAQLGIAQAALLGQQTDRTFPLYDPQAILGPREGNSRVSSATGVERSLLRR</sequence>
<dbReference type="EMBL" id="JABFDB010000001">
    <property type="protein sequence ID" value="NYZ18780.1"/>
    <property type="molecule type" value="Genomic_DNA"/>
</dbReference>
<reference evidence="2 3" key="1">
    <citation type="submission" date="2020-05" db="EMBL/GenBank/DDBJ databases">
        <title>Azospirillum oleiclasticum sp. nov, a nitrogen-fixing and heavy crude oil-emulsifying bacterium isolated from the crude oil of Yumen Oilfield.</title>
        <authorList>
            <person name="Wu D."/>
            <person name="Cai M."/>
            <person name="Zhang X."/>
        </authorList>
    </citation>
    <scope>NUCLEOTIDE SEQUENCE [LARGE SCALE GENOMIC DNA]</scope>
    <source>
        <strain evidence="2 3">ROY-1-1-2</strain>
    </source>
</reference>
<proteinExistence type="predicted"/>
<dbReference type="Proteomes" id="UP000584642">
    <property type="component" value="Unassembled WGS sequence"/>
</dbReference>
<name>A0ABX2T3A1_9PROT</name>
<evidence type="ECO:0000256" key="1">
    <source>
        <dbReference type="SAM" id="MobiDB-lite"/>
    </source>
</evidence>
<organism evidence="2 3">
    <name type="scientific">Azospirillum oleiclasticum</name>
    <dbReference type="NCBI Taxonomy" id="2735135"/>
    <lineage>
        <taxon>Bacteria</taxon>
        <taxon>Pseudomonadati</taxon>
        <taxon>Pseudomonadota</taxon>
        <taxon>Alphaproteobacteria</taxon>
        <taxon>Rhodospirillales</taxon>
        <taxon>Azospirillaceae</taxon>
        <taxon>Azospirillum</taxon>
    </lineage>
</organism>
<feature type="region of interest" description="Disordered" evidence="1">
    <location>
        <begin position="146"/>
        <end position="166"/>
    </location>
</feature>